<reference evidence="2 3" key="1">
    <citation type="journal article" date="2016" name="Environ. Microbiol.">
        <title>Genomic resolution of a cold subsurface aquifer community provides metabolic insights for novel microbes adapted to high CO concentrations.</title>
        <authorList>
            <person name="Probst A.J."/>
            <person name="Castelle C.J."/>
            <person name="Singh A."/>
            <person name="Brown C.T."/>
            <person name="Anantharaman K."/>
            <person name="Sharon I."/>
            <person name="Hug L.A."/>
            <person name="Burstein D."/>
            <person name="Emerson J.B."/>
            <person name="Thomas B.C."/>
            <person name="Banfield J.F."/>
        </authorList>
    </citation>
    <scope>NUCLEOTIDE SEQUENCE [LARGE SCALE GENOMIC DNA]</scope>
    <source>
        <strain evidence="2">CG1_02_47_685</strain>
    </source>
</reference>
<proteinExistence type="predicted"/>
<dbReference type="Proteomes" id="UP000183206">
    <property type="component" value="Unassembled WGS sequence"/>
</dbReference>
<gene>
    <name evidence="2" type="ORF">AUJ44_04170</name>
</gene>
<keyword evidence="1" id="KW-0472">Membrane</keyword>
<name>A0A1J4VBN2_9BACT</name>
<dbReference type="EMBL" id="MNVO01000059">
    <property type="protein sequence ID" value="OIO31655.1"/>
    <property type="molecule type" value="Genomic_DNA"/>
</dbReference>
<dbReference type="AlphaFoldDB" id="A0A1J4VBN2"/>
<protein>
    <submittedName>
        <fullName evidence="2">Uncharacterized protein</fullName>
    </submittedName>
</protein>
<keyword evidence="1" id="KW-1133">Transmembrane helix</keyword>
<dbReference type="STRING" id="1805282.AUJ44_04170"/>
<evidence type="ECO:0000313" key="2">
    <source>
        <dbReference type="EMBL" id="OIO31655.1"/>
    </source>
</evidence>
<comment type="caution">
    <text evidence="2">The sequence shown here is derived from an EMBL/GenBank/DDBJ whole genome shotgun (WGS) entry which is preliminary data.</text>
</comment>
<keyword evidence="1" id="KW-0812">Transmembrane</keyword>
<sequence length="129" mass="14105">MTIFIWGIKQAIRSGDNGDCGSGRGGGRIGVIGIKNAKNKFINFLYLAMKQRGVSKVFIIVVIFLIGGAVFGFWGKNKAYNQLKDYDTALKDCGLNSSFTEDELLAAQKCACDKGDKISCDFIILLPRI</sequence>
<accession>A0A1J4VBN2</accession>
<evidence type="ECO:0000256" key="1">
    <source>
        <dbReference type="SAM" id="Phobius"/>
    </source>
</evidence>
<evidence type="ECO:0000313" key="3">
    <source>
        <dbReference type="Proteomes" id="UP000183206"/>
    </source>
</evidence>
<organism evidence="2 3">
    <name type="scientific">Candidatus Nomurabacteria bacterium CG1_02_47_685</name>
    <dbReference type="NCBI Taxonomy" id="1805282"/>
    <lineage>
        <taxon>Bacteria</taxon>
        <taxon>Candidatus Nomuraibacteriota</taxon>
    </lineage>
</organism>
<feature type="transmembrane region" description="Helical" evidence="1">
    <location>
        <begin position="57"/>
        <end position="75"/>
    </location>
</feature>